<dbReference type="Pfam" id="PF01852">
    <property type="entry name" value="START"/>
    <property type="match status" value="1"/>
</dbReference>
<evidence type="ECO:0000313" key="4">
    <source>
        <dbReference type="Proteomes" id="UP000510621"/>
    </source>
</evidence>
<evidence type="ECO:0000256" key="1">
    <source>
        <dbReference type="SAM" id="SignalP"/>
    </source>
</evidence>
<name>A0A7L6ATN0_9GAMM</name>
<dbReference type="InterPro" id="IPR023393">
    <property type="entry name" value="START-like_dom_sf"/>
</dbReference>
<protein>
    <recommendedName>
        <fullName evidence="2">START domain-containing protein</fullName>
    </recommendedName>
</protein>
<sequence>MKRLLAAVFLLLLAMSPGYADGGGWVVKQDEGGIQVRQQKTGSPHETTNGVVEMATTLDALAAVLKDISACPRWVHGCVEGRLVKTLSPAERITYTVVDAPFPLENRDMYIDSVIRYNRSTSTLTITLTGKENYAPAAPSRTRVLGLRGSWVFQQASPGHVRVSYQIQLDPQAPFNGPAMTIWWSRCSIR</sequence>
<dbReference type="InterPro" id="IPR028347">
    <property type="entry name" value="START_dom_prot"/>
</dbReference>
<feature type="chain" id="PRO_5029581569" description="START domain-containing protein" evidence="1">
    <location>
        <begin position="21"/>
        <end position="190"/>
    </location>
</feature>
<gene>
    <name evidence="3" type="ORF">HZT40_13680</name>
</gene>
<dbReference type="GO" id="GO:0008289">
    <property type="term" value="F:lipid binding"/>
    <property type="evidence" value="ECO:0007669"/>
    <property type="project" value="InterPro"/>
</dbReference>
<keyword evidence="4" id="KW-1185">Reference proteome</keyword>
<evidence type="ECO:0000259" key="2">
    <source>
        <dbReference type="PROSITE" id="PS50848"/>
    </source>
</evidence>
<organism evidence="3 4">
    <name type="scientific">Candidatus Thiothrix singaporensis</name>
    <dbReference type="NCBI Taxonomy" id="2799669"/>
    <lineage>
        <taxon>Bacteria</taxon>
        <taxon>Pseudomonadati</taxon>
        <taxon>Pseudomonadota</taxon>
        <taxon>Gammaproteobacteria</taxon>
        <taxon>Thiotrichales</taxon>
        <taxon>Thiotrichaceae</taxon>
        <taxon>Thiothrix</taxon>
    </lineage>
</organism>
<proteinExistence type="predicted"/>
<dbReference type="EMBL" id="CP059265">
    <property type="protein sequence ID" value="QLQ32460.1"/>
    <property type="molecule type" value="Genomic_DNA"/>
</dbReference>
<dbReference type="KEGG" id="this:HZT40_13680"/>
<dbReference type="InterPro" id="IPR002913">
    <property type="entry name" value="START_lipid-bd_dom"/>
</dbReference>
<accession>A0A7L6ATN0</accession>
<dbReference type="Gene3D" id="3.30.530.20">
    <property type="match status" value="1"/>
</dbReference>
<dbReference type="Proteomes" id="UP000510621">
    <property type="component" value="Chromosome"/>
</dbReference>
<evidence type="ECO:0000313" key="3">
    <source>
        <dbReference type="EMBL" id="QLQ32460.1"/>
    </source>
</evidence>
<reference evidence="3" key="1">
    <citation type="submission" date="2020-06" db="EMBL/GenBank/DDBJ databases">
        <title>Analysis procedures for assessing recovery of high quality, complete, closed genomes from Nanopore long read metagenome sequencing.</title>
        <authorList>
            <person name="Bessarab I."/>
            <person name="Arumugam K."/>
            <person name="Haryono M."/>
            <person name="Liu X."/>
            <person name="Roy S."/>
            <person name="Zuniga-Montanez R.E."/>
            <person name="Qiu G."/>
            <person name="Drautz-Moses D.I."/>
            <person name="Law Y.Y."/>
            <person name="Wuertz S."/>
            <person name="Lauro F.M."/>
            <person name="Huson D.H."/>
            <person name="Williams R.B."/>
        </authorList>
    </citation>
    <scope>NUCLEOTIDE SEQUENCE [LARGE SCALE GENOMIC DNA]</scope>
    <source>
        <strain evidence="3">SSD2</strain>
    </source>
</reference>
<dbReference type="AlphaFoldDB" id="A0A7L6ATN0"/>
<feature type="domain" description="START" evidence="2">
    <location>
        <begin position="24"/>
        <end position="190"/>
    </location>
</feature>
<dbReference type="PIRSF" id="PIRSF039033">
    <property type="entry name" value="START_dom"/>
    <property type="match status" value="1"/>
</dbReference>
<keyword evidence="1" id="KW-0732">Signal</keyword>
<dbReference type="SUPFAM" id="SSF55961">
    <property type="entry name" value="Bet v1-like"/>
    <property type="match status" value="1"/>
</dbReference>
<feature type="signal peptide" evidence="1">
    <location>
        <begin position="1"/>
        <end position="20"/>
    </location>
</feature>
<dbReference type="PROSITE" id="PS50848">
    <property type="entry name" value="START"/>
    <property type="match status" value="1"/>
</dbReference>